<accession>A0AAV0APC3</accession>
<reference evidence="1" key="1">
    <citation type="submission" date="2022-06" db="EMBL/GenBank/DDBJ databases">
        <authorList>
            <consortium name="SYNGENTA / RWTH Aachen University"/>
        </authorList>
    </citation>
    <scope>NUCLEOTIDE SEQUENCE</scope>
</reference>
<proteinExistence type="predicted"/>
<organism evidence="1 2">
    <name type="scientific">Phakopsora pachyrhizi</name>
    <name type="common">Asian soybean rust disease fungus</name>
    <dbReference type="NCBI Taxonomy" id="170000"/>
    <lineage>
        <taxon>Eukaryota</taxon>
        <taxon>Fungi</taxon>
        <taxon>Dikarya</taxon>
        <taxon>Basidiomycota</taxon>
        <taxon>Pucciniomycotina</taxon>
        <taxon>Pucciniomycetes</taxon>
        <taxon>Pucciniales</taxon>
        <taxon>Phakopsoraceae</taxon>
        <taxon>Phakopsora</taxon>
    </lineage>
</organism>
<evidence type="ECO:0000313" key="1">
    <source>
        <dbReference type="EMBL" id="CAH7670099.1"/>
    </source>
</evidence>
<keyword evidence="2" id="KW-1185">Reference proteome</keyword>
<dbReference type="AlphaFoldDB" id="A0AAV0APC3"/>
<protein>
    <submittedName>
        <fullName evidence="1">Expressed protein</fullName>
    </submittedName>
</protein>
<dbReference type="Proteomes" id="UP001153365">
    <property type="component" value="Unassembled WGS sequence"/>
</dbReference>
<gene>
    <name evidence="1" type="ORF">PPACK8108_LOCUS4786</name>
</gene>
<evidence type="ECO:0000313" key="2">
    <source>
        <dbReference type="Proteomes" id="UP001153365"/>
    </source>
</evidence>
<name>A0AAV0APC3_PHAPC</name>
<dbReference type="EMBL" id="CALTRL010000930">
    <property type="protein sequence ID" value="CAH7670099.1"/>
    <property type="molecule type" value="Genomic_DNA"/>
</dbReference>
<sequence length="103" mass="11592">MRTLKKNSTEEIVSARNVILGLNVQHHCVGAKCLIKRTLARIVERQQTDMMLKEVHHNHDFNLYVINTASLRAQEAHHAPARIPTPEIQALDALNAVHDGLSE</sequence>
<comment type="caution">
    <text evidence="1">The sequence shown here is derived from an EMBL/GenBank/DDBJ whole genome shotgun (WGS) entry which is preliminary data.</text>
</comment>